<dbReference type="AlphaFoldDB" id="A0A7Y9XV72"/>
<dbReference type="Proteomes" id="UP000522081">
    <property type="component" value="Unassembled WGS sequence"/>
</dbReference>
<gene>
    <name evidence="3" type="ORF">FHS75_001508</name>
</gene>
<keyword evidence="3" id="KW-0413">Isomerase</keyword>
<reference evidence="3 4" key="1">
    <citation type="submission" date="2020-07" db="EMBL/GenBank/DDBJ databases">
        <title>Genomic Encyclopedia of Type Strains, Phase IV (KMG-IV): sequencing the most valuable type-strain genomes for metagenomic binning, comparative biology and taxonomic classification.</title>
        <authorList>
            <person name="Goeker M."/>
        </authorList>
    </citation>
    <scope>NUCLEOTIDE SEQUENCE [LARGE SCALE GENOMIC DNA]</scope>
    <source>
        <strain evidence="3 4">DSM 29043</strain>
    </source>
</reference>
<dbReference type="InterPro" id="IPR012336">
    <property type="entry name" value="Thioredoxin-like_fold"/>
</dbReference>
<dbReference type="Gene3D" id="3.40.30.10">
    <property type="entry name" value="Glutaredoxin"/>
    <property type="match status" value="1"/>
</dbReference>
<evidence type="ECO:0000259" key="2">
    <source>
        <dbReference type="Pfam" id="PF13462"/>
    </source>
</evidence>
<dbReference type="SUPFAM" id="SSF52833">
    <property type="entry name" value="Thioredoxin-like"/>
    <property type="match status" value="1"/>
</dbReference>
<dbReference type="RefSeq" id="WP_179407059.1">
    <property type="nucleotide sequence ID" value="NZ_BMGF01000002.1"/>
</dbReference>
<evidence type="ECO:0000256" key="1">
    <source>
        <dbReference type="SAM" id="SignalP"/>
    </source>
</evidence>
<evidence type="ECO:0000313" key="4">
    <source>
        <dbReference type="Proteomes" id="UP000522081"/>
    </source>
</evidence>
<organism evidence="3 4">
    <name type="scientific">Novosphingobium marinum</name>
    <dbReference type="NCBI Taxonomy" id="1514948"/>
    <lineage>
        <taxon>Bacteria</taxon>
        <taxon>Pseudomonadati</taxon>
        <taxon>Pseudomonadota</taxon>
        <taxon>Alphaproteobacteria</taxon>
        <taxon>Sphingomonadales</taxon>
        <taxon>Sphingomonadaceae</taxon>
        <taxon>Novosphingobium</taxon>
    </lineage>
</organism>
<accession>A0A7Y9XV72</accession>
<dbReference type="InterPro" id="IPR036249">
    <property type="entry name" value="Thioredoxin-like_sf"/>
</dbReference>
<keyword evidence="4" id="KW-1185">Reference proteome</keyword>
<dbReference type="EMBL" id="JACBZF010000002">
    <property type="protein sequence ID" value="NYH95189.1"/>
    <property type="molecule type" value="Genomic_DNA"/>
</dbReference>
<feature type="chain" id="PRO_5030822598" evidence="1">
    <location>
        <begin position="20"/>
        <end position="228"/>
    </location>
</feature>
<feature type="signal peptide" evidence="1">
    <location>
        <begin position="1"/>
        <end position="19"/>
    </location>
</feature>
<dbReference type="Gene3D" id="1.10.40.110">
    <property type="match status" value="1"/>
</dbReference>
<dbReference type="Pfam" id="PF13462">
    <property type="entry name" value="Thioredoxin_4"/>
    <property type="match status" value="1"/>
</dbReference>
<protein>
    <submittedName>
        <fullName evidence="3">Protein-disulfide isomerase</fullName>
    </submittedName>
</protein>
<dbReference type="GO" id="GO:0016853">
    <property type="term" value="F:isomerase activity"/>
    <property type="evidence" value="ECO:0007669"/>
    <property type="project" value="UniProtKB-KW"/>
</dbReference>
<evidence type="ECO:0000313" key="3">
    <source>
        <dbReference type="EMBL" id="NYH95189.1"/>
    </source>
</evidence>
<comment type="caution">
    <text evidence="3">The sequence shown here is derived from an EMBL/GenBank/DDBJ whole genome shotgun (WGS) entry which is preliminary data.</text>
</comment>
<feature type="domain" description="Thioredoxin-like fold" evidence="2">
    <location>
        <begin position="37"/>
        <end position="224"/>
    </location>
</feature>
<keyword evidence="1" id="KW-0732">Signal</keyword>
<proteinExistence type="predicted"/>
<name>A0A7Y9XV72_9SPHN</name>
<sequence length="228" mass="25010">MRFFPIAAICAVAAISVAATDEPHANWTATVSVAESGTHTLGNPEAAVKVTEYVSYTCPHCADFQIESEAPLRLAYVQPGTVSLEVHHLLRDPVDLAAALLTNCGEPEGFFRRHNDFLGSQEQWLPKIQSASTQQRQRWSEGPVPQRMRAIAADFDFYSIMEARGFSRTRTNECLADEATMKKLLDQTQSAIESGVQGTPSFAMNGVVLEGTHTWQGLNQAIDAEIKD</sequence>